<sequence length="148" mass="17667">MKPLLSSSDDSHSLRSEDKYDHLKTMERLENAIKEIDDMRKQNEHLQLLIKNIRNEGNEGLPEYDEQKLLGKDVPDDSYELRLRKLLVDIQEMNFFMIGQLKKLSEPIEKNPRAAHNLVEKLLQRAKEQYKYLKHDLQEFKIRDGYEK</sequence>
<keyword evidence="1" id="KW-0175">Coiled coil</keyword>
<evidence type="ECO:0000313" key="4">
    <source>
        <dbReference type="Proteomes" id="UP001187531"/>
    </source>
</evidence>
<comment type="caution">
    <text evidence="3">The sequence shown here is derived from an EMBL/GenBank/DDBJ whole genome shotgun (WGS) entry which is preliminary data.</text>
</comment>
<dbReference type="Gene3D" id="1.10.287.1060">
    <property type="entry name" value="ESAT-6-like"/>
    <property type="match status" value="1"/>
</dbReference>
<proteinExistence type="predicted"/>
<dbReference type="InterPro" id="IPR045573">
    <property type="entry name" value="Fut8_N_cat"/>
</dbReference>
<name>A0AA88LDD4_ARTSF</name>
<dbReference type="Proteomes" id="UP001187531">
    <property type="component" value="Unassembled WGS sequence"/>
</dbReference>
<evidence type="ECO:0000256" key="1">
    <source>
        <dbReference type="SAM" id="Coils"/>
    </source>
</evidence>
<feature type="domain" description="Alpha-(1,6)-fucosyltransferase N- and catalytic" evidence="2">
    <location>
        <begin position="18"/>
        <end position="147"/>
    </location>
</feature>
<evidence type="ECO:0000313" key="3">
    <source>
        <dbReference type="EMBL" id="KAK2726267.1"/>
    </source>
</evidence>
<gene>
    <name evidence="3" type="ORF">QYM36_000653</name>
</gene>
<dbReference type="EMBL" id="JAVRJZ010000002">
    <property type="protein sequence ID" value="KAK2726267.1"/>
    <property type="molecule type" value="Genomic_DNA"/>
</dbReference>
<protein>
    <recommendedName>
        <fullName evidence="2">Alpha-(1,6)-fucosyltransferase N- and catalytic domain-containing protein</fullName>
    </recommendedName>
</protein>
<reference evidence="3" key="1">
    <citation type="submission" date="2023-07" db="EMBL/GenBank/DDBJ databases">
        <title>Chromosome-level genome assembly of Artemia franciscana.</title>
        <authorList>
            <person name="Jo E."/>
        </authorList>
    </citation>
    <scope>NUCLEOTIDE SEQUENCE</scope>
    <source>
        <tissue evidence="3">Whole body</tissue>
    </source>
</reference>
<evidence type="ECO:0000259" key="2">
    <source>
        <dbReference type="Pfam" id="PF19745"/>
    </source>
</evidence>
<dbReference type="AlphaFoldDB" id="A0AA88LDD4"/>
<feature type="coiled-coil region" evidence="1">
    <location>
        <begin position="22"/>
        <end position="56"/>
    </location>
</feature>
<organism evidence="3 4">
    <name type="scientific">Artemia franciscana</name>
    <name type="common">Brine shrimp</name>
    <name type="synonym">Artemia sanfranciscana</name>
    <dbReference type="NCBI Taxonomy" id="6661"/>
    <lineage>
        <taxon>Eukaryota</taxon>
        <taxon>Metazoa</taxon>
        <taxon>Ecdysozoa</taxon>
        <taxon>Arthropoda</taxon>
        <taxon>Crustacea</taxon>
        <taxon>Branchiopoda</taxon>
        <taxon>Anostraca</taxon>
        <taxon>Artemiidae</taxon>
        <taxon>Artemia</taxon>
    </lineage>
</organism>
<dbReference type="Pfam" id="PF19745">
    <property type="entry name" value="FUT8_N_cat"/>
    <property type="match status" value="1"/>
</dbReference>
<accession>A0AA88LDD4</accession>
<keyword evidence="4" id="KW-1185">Reference proteome</keyword>